<dbReference type="Pfam" id="PF00112">
    <property type="entry name" value="Peptidase_C1"/>
    <property type="match status" value="1"/>
</dbReference>
<feature type="domain" description="Peptidase C1A papain C-terminal" evidence="8">
    <location>
        <begin position="130"/>
        <end position="351"/>
    </location>
</feature>
<dbReference type="Proteomes" id="UP001177023">
    <property type="component" value="Unassembled WGS sequence"/>
</dbReference>
<keyword evidence="7" id="KW-0732">Signal</keyword>
<dbReference type="EMBL" id="CATQJA010002643">
    <property type="protein sequence ID" value="CAJ0576222.1"/>
    <property type="molecule type" value="Genomic_DNA"/>
</dbReference>
<evidence type="ECO:0000256" key="6">
    <source>
        <dbReference type="ARBA" id="ARBA00023157"/>
    </source>
</evidence>
<keyword evidence="4" id="KW-0788">Thiol protease</keyword>
<protein>
    <submittedName>
        <fullName evidence="10">Uncharacterized protein</fullName>
    </submittedName>
</protein>
<dbReference type="Pfam" id="PF08246">
    <property type="entry name" value="Inhibitor_I29"/>
    <property type="match status" value="1"/>
</dbReference>
<evidence type="ECO:0000313" key="10">
    <source>
        <dbReference type="EMBL" id="CAJ0576222.1"/>
    </source>
</evidence>
<dbReference type="PROSITE" id="PS00640">
    <property type="entry name" value="THIOL_PROTEASE_ASN"/>
    <property type="match status" value="1"/>
</dbReference>
<keyword evidence="11" id="KW-1185">Reference proteome</keyword>
<proteinExistence type="inferred from homology"/>
<evidence type="ECO:0000259" key="9">
    <source>
        <dbReference type="SMART" id="SM00848"/>
    </source>
</evidence>
<evidence type="ECO:0000256" key="4">
    <source>
        <dbReference type="ARBA" id="ARBA00022807"/>
    </source>
</evidence>
<comment type="similarity">
    <text evidence="1">Belongs to the peptidase C1 family.</text>
</comment>
<reference evidence="10" key="1">
    <citation type="submission" date="2023-06" db="EMBL/GenBank/DDBJ databases">
        <authorList>
            <person name="Delattre M."/>
        </authorList>
    </citation>
    <scope>NUCLEOTIDE SEQUENCE</scope>
    <source>
        <strain evidence="10">AF72</strain>
    </source>
</reference>
<feature type="signal peptide" evidence="7">
    <location>
        <begin position="1"/>
        <end position="18"/>
    </location>
</feature>
<evidence type="ECO:0000313" key="11">
    <source>
        <dbReference type="Proteomes" id="UP001177023"/>
    </source>
</evidence>
<evidence type="ECO:0000256" key="3">
    <source>
        <dbReference type="ARBA" id="ARBA00022801"/>
    </source>
</evidence>
<feature type="domain" description="Cathepsin propeptide inhibitor" evidence="9">
    <location>
        <begin position="40"/>
        <end position="98"/>
    </location>
</feature>
<organism evidence="10 11">
    <name type="scientific">Mesorhabditis spiculigera</name>
    <dbReference type="NCBI Taxonomy" id="96644"/>
    <lineage>
        <taxon>Eukaryota</taxon>
        <taxon>Metazoa</taxon>
        <taxon>Ecdysozoa</taxon>
        <taxon>Nematoda</taxon>
        <taxon>Chromadorea</taxon>
        <taxon>Rhabditida</taxon>
        <taxon>Rhabditina</taxon>
        <taxon>Rhabditomorpha</taxon>
        <taxon>Rhabditoidea</taxon>
        <taxon>Rhabditidae</taxon>
        <taxon>Mesorhabditinae</taxon>
        <taxon>Mesorhabditis</taxon>
    </lineage>
</organism>
<dbReference type="InterPro" id="IPR013201">
    <property type="entry name" value="Prot_inhib_I29"/>
</dbReference>
<keyword evidence="6" id="KW-1015">Disulfide bond</keyword>
<dbReference type="GO" id="GO:0006508">
    <property type="term" value="P:proteolysis"/>
    <property type="evidence" value="ECO:0007669"/>
    <property type="project" value="UniProtKB-KW"/>
</dbReference>
<dbReference type="InterPro" id="IPR025660">
    <property type="entry name" value="Pept_his_AS"/>
</dbReference>
<feature type="chain" id="PRO_5041447684" evidence="7">
    <location>
        <begin position="19"/>
        <end position="356"/>
    </location>
</feature>
<gene>
    <name evidence="10" type="ORF">MSPICULIGERA_LOCUS14518</name>
</gene>
<dbReference type="CDD" id="cd02248">
    <property type="entry name" value="Peptidase_C1A"/>
    <property type="match status" value="1"/>
</dbReference>
<dbReference type="SUPFAM" id="SSF54001">
    <property type="entry name" value="Cysteine proteinases"/>
    <property type="match status" value="1"/>
</dbReference>
<evidence type="ECO:0000256" key="1">
    <source>
        <dbReference type="ARBA" id="ARBA00008455"/>
    </source>
</evidence>
<comment type="caution">
    <text evidence="10">The sequence shown here is derived from an EMBL/GenBank/DDBJ whole genome shotgun (WGS) entry which is preliminary data.</text>
</comment>
<dbReference type="InterPro" id="IPR000668">
    <property type="entry name" value="Peptidase_C1A_C"/>
</dbReference>
<dbReference type="PROSITE" id="PS00139">
    <property type="entry name" value="THIOL_PROTEASE_CYS"/>
    <property type="match status" value="1"/>
</dbReference>
<dbReference type="GO" id="GO:0008234">
    <property type="term" value="F:cysteine-type peptidase activity"/>
    <property type="evidence" value="ECO:0007669"/>
    <property type="project" value="UniProtKB-KW"/>
</dbReference>
<evidence type="ECO:0000256" key="5">
    <source>
        <dbReference type="ARBA" id="ARBA00023145"/>
    </source>
</evidence>
<name>A0AA36CYJ7_9BILA</name>
<dbReference type="Gene3D" id="3.90.70.10">
    <property type="entry name" value="Cysteine proteinases"/>
    <property type="match status" value="1"/>
</dbReference>
<dbReference type="InterPro" id="IPR000169">
    <property type="entry name" value="Pept_cys_AS"/>
</dbReference>
<dbReference type="InterPro" id="IPR013128">
    <property type="entry name" value="Peptidase_C1A"/>
</dbReference>
<dbReference type="InterPro" id="IPR025661">
    <property type="entry name" value="Pept_asp_AS"/>
</dbReference>
<dbReference type="PANTHER" id="PTHR12411">
    <property type="entry name" value="CYSTEINE PROTEASE FAMILY C1-RELATED"/>
    <property type="match status" value="1"/>
</dbReference>
<evidence type="ECO:0000256" key="7">
    <source>
        <dbReference type="SAM" id="SignalP"/>
    </source>
</evidence>
<dbReference type="AlphaFoldDB" id="A0AA36CYJ7"/>
<keyword evidence="2" id="KW-0645">Protease</keyword>
<keyword evidence="5" id="KW-0865">Zymogen</keyword>
<feature type="non-terminal residue" evidence="10">
    <location>
        <position position="356"/>
    </location>
</feature>
<dbReference type="InterPro" id="IPR038765">
    <property type="entry name" value="Papain-like_cys_pep_sf"/>
</dbReference>
<evidence type="ECO:0000259" key="8">
    <source>
        <dbReference type="SMART" id="SM00645"/>
    </source>
</evidence>
<dbReference type="SMART" id="SM00645">
    <property type="entry name" value="Pept_C1"/>
    <property type="match status" value="1"/>
</dbReference>
<dbReference type="InterPro" id="IPR039417">
    <property type="entry name" value="Peptidase_C1A_papain-like"/>
</dbReference>
<evidence type="ECO:0000256" key="2">
    <source>
        <dbReference type="ARBA" id="ARBA00022670"/>
    </source>
</evidence>
<dbReference type="PRINTS" id="PR00705">
    <property type="entry name" value="PAPAIN"/>
</dbReference>
<accession>A0AA36CYJ7</accession>
<dbReference type="SMART" id="SM00848">
    <property type="entry name" value="Inhibitor_I29"/>
    <property type="match status" value="1"/>
</dbReference>
<keyword evidence="3" id="KW-0378">Hydrolase</keyword>
<dbReference type="PROSITE" id="PS00639">
    <property type="entry name" value="THIOL_PROTEASE_HIS"/>
    <property type="match status" value="1"/>
</dbReference>
<sequence length="356" mass="39162">MNRFFLLVALALSGLALAARSGKRKIDSDGILDEDATDRFDSFKSKFKRNCTDGTTACKQRKRNYAKNLKRLKELNETTNGDYEVEENKFMDWSDDDMKKMVFPIDGMPKPQTDNLDLSDPVQLRNKRAAAANFDWRTTTAVNPIRNQGSCGSCWAFASVAALETQMNYKNNRTGALRRSYSEQYLVDCSVTYWGCGGGYPSAALTYIKNYGTPRGAAYPYVSGTTGDTTECMTGLTLEKPVSSVSIFTGNVSQTVTFIKNQGPVTACFYVCNSFYAYASGVYTANCTPNSPGFQGGHAVAIIGYGTTAAGVNYWLARNSWGTDWGINGYFMIKRGADVSSIESWEITGPRTVLLP</sequence>